<evidence type="ECO:0000256" key="4">
    <source>
        <dbReference type="PROSITE-ProRule" id="PRU00169"/>
    </source>
</evidence>
<accession>A0ABT8B4W5</accession>
<dbReference type="InterPro" id="IPR001789">
    <property type="entry name" value="Sig_transdc_resp-reg_receiver"/>
</dbReference>
<dbReference type="Pfam" id="PF02518">
    <property type="entry name" value="HATPase_c"/>
    <property type="match status" value="2"/>
</dbReference>
<dbReference type="GO" id="GO:0005524">
    <property type="term" value="F:ATP binding"/>
    <property type="evidence" value="ECO:0007669"/>
    <property type="project" value="UniProtKB-KW"/>
</dbReference>
<keyword evidence="8" id="KW-1185">Reference proteome</keyword>
<dbReference type="InterPro" id="IPR029016">
    <property type="entry name" value="GAF-like_dom_sf"/>
</dbReference>
<feature type="domain" description="Histidine kinase" evidence="5">
    <location>
        <begin position="346"/>
        <end position="561"/>
    </location>
</feature>
<keyword evidence="3 4" id="KW-0597">Phosphoprotein</keyword>
<dbReference type="Gene3D" id="3.40.50.2300">
    <property type="match status" value="1"/>
</dbReference>
<evidence type="ECO:0000256" key="3">
    <source>
        <dbReference type="ARBA" id="ARBA00022553"/>
    </source>
</evidence>
<reference evidence="7" key="2">
    <citation type="submission" date="2023-06" db="EMBL/GenBank/DDBJ databases">
        <authorList>
            <person name="Lucena T."/>
            <person name="Sun Q."/>
        </authorList>
    </citation>
    <scope>NUCLEOTIDE SEQUENCE</scope>
    <source>
        <strain evidence="7">CECT 7703</strain>
    </source>
</reference>
<dbReference type="Pfam" id="PF00512">
    <property type="entry name" value="HisKA"/>
    <property type="match status" value="2"/>
</dbReference>
<dbReference type="Gene3D" id="1.10.287.130">
    <property type="match status" value="2"/>
</dbReference>
<organism evidence="7 8">
    <name type="scientific">Chitinimonas viridis</name>
    <dbReference type="NCBI Taxonomy" id="664880"/>
    <lineage>
        <taxon>Bacteria</taxon>
        <taxon>Pseudomonadati</taxon>
        <taxon>Pseudomonadota</taxon>
        <taxon>Betaproteobacteria</taxon>
        <taxon>Neisseriales</taxon>
        <taxon>Chitinibacteraceae</taxon>
        <taxon>Chitinimonas</taxon>
    </lineage>
</organism>
<dbReference type="Gene3D" id="3.30.450.20">
    <property type="entry name" value="PAS domain"/>
    <property type="match status" value="1"/>
</dbReference>
<dbReference type="PROSITE" id="PS50109">
    <property type="entry name" value="HIS_KIN"/>
    <property type="match status" value="2"/>
</dbReference>
<dbReference type="InterPro" id="IPR013656">
    <property type="entry name" value="PAS_4"/>
</dbReference>
<keyword evidence="7" id="KW-0547">Nucleotide-binding</keyword>
<dbReference type="InterPro" id="IPR011006">
    <property type="entry name" value="CheY-like_superfamily"/>
</dbReference>
<evidence type="ECO:0000313" key="8">
    <source>
        <dbReference type="Proteomes" id="UP001180081"/>
    </source>
</evidence>
<comment type="catalytic activity">
    <reaction evidence="1">
        <text>ATP + protein L-histidine = ADP + protein N-phospho-L-histidine.</text>
        <dbReference type="EC" id="2.7.13.3"/>
    </reaction>
</comment>
<dbReference type="InterPro" id="IPR004358">
    <property type="entry name" value="Sig_transdc_His_kin-like_C"/>
</dbReference>
<gene>
    <name evidence="7" type="ORF">QWZ03_07140</name>
</gene>
<dbReference type="SMART" id="SM00388">
    <property type="entry name" value="HisKA"/>
    <property type="match status" value="2"/>
</dbReference>
<dbReference type="RefSeq" id="WP_290332100.1">
    <property type="nucleotide sequence ID" value="NZ_JAUFPU010000005.1"/>
</dbReference>
<dbReference type="EC" id="2.7.13.3" evidence="2"/>
<dbReference type="SUPFAM" id="SSF55785">
    <property type="entry name" value="PYP-like sensor domain (PAS domain)"/>
    <property type="match status" value="1"/>
</dbReference>
<dbReference type="SUPFAM" id="SSF55874">
    <property type="entry name" value="ATPase domain of HSP90 chaperone/DNA topoisomerase II/histidine kinase"/>
    <property type="match status" value="2"/>
</dbReference>
<dbReference type="InterPro" id="IPR003661">
    <property type="entry name" value="HisK_dim/P_dom"/>
</dbReference>
<keyword evidence="7" id="KW-0067">ATP-binding</keyword>
<dbReference type="SUPFAM" id="SSF47384">
    <property type="entry name" value="Homodimeric domain of signal transducing histidine kinase"/>
    <property type="match status" value="2"/>
</dbReference>
<feature type="modified residue" description="4-aspartylphosphate" evidence="4">
    <location>
        <position position="664"/>
    </location>
</feature>
<dbReference type="SMART" id="SM00448">
    <property type="entry name" value="REC"/>
    <property type="match status" value="1"/>
</dbReference>
<evidence type="ECO:0000313" key="7">
    <source>
        <dbReference type="EMBL" id="MDN3576539.1"/>
    </source>
</evidence>
<dbReference type="InterPro" id="IPR036097">
    <property type="entry name" value="HisK_dim/P_sf"/>
</dbReference>
<dbReference type="CDD" id="cd00082">
    <property type="entry name" value="HisKA"/>
    <property type="match status" value="2"/>
</dbReference>
<reference evidence="7" key="1">
    <citation type="journal article" date="2014" name="Int. J. Syst. Evol. Microbiol.">
        <title>Complete genome of a new Firmicutes species belonging to the dominant human colonic microbiota ('Ruminococcus bicirculans') reveals two chromosomes and a selective capacity to utilize plant glucans.</title>
        <authorList>
            <consortium name="NISC Comparative Sequencing Program"/>
            <person name="Wegmann U."/>
            <person name="Louis P."/>
            <person name="Goesmann A."/>
            <person name="Henrissat B."/>
            <person name="Duncan S.H."/>
            <person name="Flint H.J."/>
        </authorList>
    </citation>
    <scope>NUCLEOTIDE SEQUENCE</scope>
    <source>
        <strain evidence="7">CECT 7703</strain>
    </source>
</reference>
<dbReference type="Pfam" id="PF08448">
    <property type="entry name" value="PAS_4"/>
    <property type="match status" value="1"/>
</dbReference>
<dbReference type="InterPro" id="IPR005467">
    <property type="entry name" value="His_kinase_dom"/>
</dbReference>
<evidence type="ECO:0000256" key="2">
    <source>
        <dbReference type="ARBA" id="ARBA00012438"/>
    </source>
</evidence>
<dbReference type="InterPro" id="IPR003594">
    <property type="entry name" value="HATPase_dom"/>
</dbReference>
<comment type="caution">
    <text evidence="7">The sequence shown here is derived from an EMBL/GenBank/DDBJ whole genome shotgun (WGS) entry which is preliminary data.</text>
</comment>
<evidence type="ECO:0000259" key="5">
    <source>
        <dbReference type="PROSITE" id="PS50109"/>
    </source>
</evidence>
<proteinExistence type="predicted"/>
<dbReference type="SMART" id="SM00387">
    <property type="entry name" value="HATPase_c"/>
    <property type="match status" value="2"/>
</dbReference>
<dbReference type="Gene3D" id="3.30.565.10">
    <property type="entry name" value="Histidine kinase-like ATPase, C-terminal domain"/>
    <property type="match status" value="2"/>
</dbReference>
<dbReference type="Pfam" id="PF00072">
    <property type="entry name" value="Response_reg"/>
    <property type="match status" value="1"/>
</dbReference>
<evidence type="ECO:0000256" key="1">
    <source>
        <dbReference type="ARBA" id="ARBA00000085"/>
    </source>
</evidence>
<dbReference type="CDD" id="cd16922">
    <property type="entry name" value="HATPase_EvgS-ArcB-TorS-like"/>
    <property type="match status" value="1"/>
</dbReference>
<dbReference type="EMBL" id="JAUFPU010000005">
    <property type="protein sequence ID" value="MDN3576539.1"/>
    <property type="molecule type" value="Genomic_DNA"/>
</dbReference>
<sequence>MVMPASATVPMRELVQQMDWSRTPLGAMALWPQSLQTLAELCLASRFPSVIFWGDERVQLYNDAYRVILGAKHPAALGQRAADCWSEIWHLIRDMMASVFDSGEAVWVEASPFSVERNGYLEEAYFTFSYTPARAEGGAVGGIFETVAEVTEQVISHRRLAALRELGEQLAAPGFDEACVQAATVLSHHQHDLPFVLFYLLSEDGQTARLAAQANMVAGAAGAPLEIPLDGADGWAPGVVLQGGQVLVRRDLFERFGHLPGGPWPESTTTAAILPLVRAGAGLPYGLLIAGISPRRALDESYMDFLRLTAQHLSRVLGNVDAYQHERRRAEQLAVLDRAKTTFFNNVSHEFRTPLTLILGHVESALSEPGGTLDGDHLQATHRSAVRLLSLVNSLLDFARIESGRLQGRFAPTDLASLTTGLAGSFQSLLEQAGLRLVVDCPALPEPLYVDAALWEKIVLNLLSNAFKFTWQGEIGVRLRWLGQGAELAVWDTGCGIPAAELPRMFERFHRVEGTRGRSFEGSGIGLSLVQEFVALHGGRVTVDSVEGQGSRFKVFLPSGRAHLAATQCQDEPLIAASDGKQAYLLHAATWLGQPAGGQAAVAALPTEAAPSHMARILVVDDNLDMRNYLSGILSAHWQISLAVDGEDALTQALAAPPDMVVSDVMMPRLDGVGLLRALRRASATAQIPVLLLSARAGEEPMLEGIDTGADDYMVKPFSTRELLARVRTHLGMAQRRRQWARELEGVNAELESFSYSVSHDLRAPLRSIDGFSRALLSHAGDKLDAQEQHYLARVRTAAQQMGQLIDDLLNLARITRQHVHREQVDLAAVATRLLALLAERDPTRQVATTLAGSLPVQADARLVGILMENLLGNAWKFTARQQAALIEVGSTLRDGRAAFYVRDNGAGFDMRYASKLFSPFHRLHDDSEFSGTGIGLSIVQRIVTRHEGRVWAEATPGQGACFYFTLEAAA</sequence>
<dbReference type="PROSITE" id="PS50110">
    <property type="entry name" value="RESPONSE_REGULATORY"/>
    <property type="match status" value="1"/>
</dbReference>
<name>A0ABT8B4W5_9NEIS</name>
<feature type="domain" description="Histidine kinase" evidence="5">
    <location>
        <begin position="757"/>
        <end position="971"/>
    </location>
</feature>
<dbReference type="SUPFAM" id="SSF55781">
    <property type="entry name" value="GAF domain-like"/>
    <property type="match status" value="1"/>
</dbReference>
<dbReference type="InterPro" id="IPR036890">
    <property type="entry name" value="HATPase_C_sf"/>
</dbReference>
<feature type="domain" description="Response regulatory" evidence="6">
    <location>
        <begin position="616"/>
        <end position="731"/>
    </location>
</feature>
<dbReference type="PANTHER" id="PTHR43547:SF2">
    <property type="entry name" value="HYBRID SIGNAL TRANSDUCTION HISTIDINE KINASE C"/>
    <property type="match status" value="1"/>
</dbReference>
<dbReference type="InterPro" id="IPR035965">
    <property type="entry name" value="PAS-like_dom_sf"/>
</dbReference>
<dbReference type="Gene3D" id="3.30.450.40">
    <property type="match status" value="1"/>
</dbReference>
<evidence type="ECO:0000259" key="6">
    <source>
        <dbReference type="PROSITE" id="PS50110"/>
    </source>
</evidence>
<dbReference type="Proteomes" id="UP001180081">
    <property type="component" value="Unassembled WGS sequence"/>
</dbReference>
<protein>
    <recommendedName>
        <fullName evidence="2">histidine kinase</fullName>
        <ecNumber evidence="2">2.7.13.3</ecNumber>
    </recommendedName>
</protein>
<dbReference type="SUPFAM" id="SSF52172">
    <property type="entry name" value="CheY-like"/>
    <property type="match status" value="1"/>
</dbReference>
<dbReference type="PRINTS" id="PR00344">
    <property type="entry name" value="BCTRLSENSOR"/>
</dbReference>
<dbReference type="PANTHER" id="PTHR43547">
    <property type="entry name" value="TWO-COMPONENT HISTIDINE KINASE"/>
    <property type="match status" value="1"/>
</dbReference>